<reference evidence="4" key="1">
    <citation type="submission" date="2022-06" db="EMBL/GenBank/DDBJ databases">
        <authorList>
            <consortium name="SYNGENTA / RWTH Aachen University"/>
        </authorList>
    </citation>
    <scope>NUCLEOTIDE SEQUENCE</scope>
</reference>
<dbReference type="Proteomes" id="UP001153365">
    <property type="component" value="Unassembled WGS sequence"/>
</dbReference>
<name>A0AAV0BWG1_PHAPC</name>
<dbReference type="EMBL" id="CALTRL010006297">
    <property type="protein sequence ID" value="CAH7690456.1"/>
    <property type="molecule type" value="Genomic_DNA"/>
</dbReference>
<keyword evidence="5" id="KW-1185">Reference proteome</keyword>
<organism evidence="4 5">
    <name type="scientific">Phakopsora pachyrhizi</name>
    <name type="common">Asian soybean rust disease fungus</name>
    <dbReference type="NCBI Taxonomy" id="170000"/>
    <lineage>
        <taxon>Eukaryota</taxon>
        <taxon>Fungi</taxon>
        <taxon>Dikarya</taxon>
        <taxon>Basidiomycota</taxon>
        <taxon>Pucciniomycotina</taxon>
        <taxon>Pucciniomycetes</taxon>
        <taxon>Pucciniales</taxon>
        <taxon>Phakopsoraceae</taxon>
        <taxon>Phakopsora</taxon>
    </lineage>
</organism>
<evidence type="ECO:0000313" key="5">
    <source>
        <dbReference type="Proteomes" id="UP001153365"/>
    </source>
</evidence>
<gene>
    <name evidence="3" type="ORF">PPACK8108_LOCUS11021</name>
    <name evidence="4" type="ORF">PPACK8108_LOCUS25808</name>
</gene>
<evidence type="ECO:0000256" key="2">
    <source>
        <dbReference type="SAM" id="Phobius"/>
    </source>
</evidence>
<accession>A0AAV0BWG1</accession>
<evidence type="ECO:0000256" key="1">
    <source>
        <dbReference type="SAM" id="MobiDB-lite"/>
    </source>
</evidence>
<sequence>MPHPLFFVAGAVIVLGAGYLIINELKNQSNEGEWYRNYCETVTAEDQELLLKRKKNSSRKKNTGVSGEEDEEEADEDEDESKHYFKQLEGSHDGLRKRNAPSGGAIKNHDFPLIDLRNQSYPPSFPRSYPPIITTTNLRTRDPSIPNSINELQCASSKVKPEEEIKQLNTINSLSTLDLNKENEKEQQCEDRLQKTRNLYSGVKEKIDEGVRNGLNAQSKDKSFFSSETTHSLTSINQMSPILTGPFNVQSVQSEVDPGRLEKSSGVVYDYNSQEIQNLGDESCRISKKTNTESNAGDQLIDTSDKEENECAGSLQSCSSNSSPVVLSNNSDGSNDFEFIDENWSELESCLSRK</sequence>
<comment type="caution">
    <text evidence="4">The sequence shown here is derived from an EMBL/GenBank/DDBJ whole genome shotgun (WGS) entry which is preliminary data.</text>
</comment>
<dbReference type="AlphaFoldDB" id="A0AAV0BWG1"/>
<keyword evidence="2" id="KW-0472">Membrane</keyword>
<dbReference type="EMBL" id="CALTRL010002523">
    <property type="protein sequence ID" value="CAH7675938.1"/>
    <property type="molecule type" value="Genomic_DNA"/>
</dbReference>
<evidence type="ECO:0000313" key="4">
    <source>
        <dbReference type="EMBL" id="CAH7690456.1"/>
    </source>
</evidence>
<proteinExistence type="predicted"/>
<keyword evidence="2" id="KW-0812">Transmembrane</keyword>
<evidence type="ECO:0000313" key="3">
    <source>
        <dbReference type="EMBL" id="CAH7675938.1"/>
    </source>
</evidence>
<feature type="region of interest" description="Disordered" evidence="1">
    <location>
        <begin position="288"/>
        <end position="334"/>
    </location>
</feature>
<feature type="compositionally biased region" description="Basic residues" evidence="1">
    <location>
        <begin position="52"/>
        <end position="62"/>
    </location>
</feature>
<feature type="region of interest" description="Disordered" evidence="1">
    <location>
        <begin position="51"/>
        <end position="111"/>
    </location>
</feature>
<keyword evidence="2" id="KW-1133">Transmembrane helix</keyword>
<protein>
    <submittedName>
        <fullName evidence="4">Expressed protein</fullName>
    </submittedName>
</protein>
<feature type="compositionally biased region" description="Low complexity" evidence="1">
    <location>
        <begin position="314"/>
        <end position="331"/>
    </location>
</feature>
<feature type="transmembrane region" description="Helical" evidence="2">
    <location>
        <begin position="6"/>
        <end position="22"/>
    </location>
</feature>
<feature type="compositionally biased region" description="Acidic residues" evidence="1">
    <location>
        <begin position="67"/>
        <end position="79"/>
    </location>
</feature>